<dbReference type="EMBL" id="KN823087">
    <property type="protein sequence ID" value="KIO23334.1"/>
    <property type="molecule type" value="Genomic_DNA"/>
</dbReference>
<evidence type="ECO:0000313" key="2">
    <source>
        <dbReference type="Proteomes" id="UP000054248"/>
    </source>
</evidence>
<protein>
    <submittedName>
        <fullName evidence="1">Uncharacterized protein</fullName>
    </submittedName>
</protein>
<dbReference type="AlphaFoldDB" id="A0A0C3QED5"/>
<dbReference type="HOGENOM" id="CLU_2777746_0_0_1"/>
<gene>
    <name evidence="1" type="ORF">M407DRAFT_27182</name>
</gene>
<reference evidence="1 2" key="1">
    <citation type="submission" date="2014-04" db="EMBL/GenBank/DDBJ databases">
        <authorList>
            <consortium name="DOE Joint Genome Institute"/>
            <person name="Kuo A."/>
            <person name="Girlanda M."/>
            <person name="Perotto S."/>
            <person name="Kohler A."/>
            <person name="Nagy L.G."/>
            <person name="Floudas D."/>
            <person name="Copeland A."/>
            <person name="Barry K.W."/>
            <person name="Cichocki N."/>
            <person name="Veneault-Fourrey C."/>
            <person name="LaButti K."/>
            <person name="Lindquist E.A."/>
            <person name="Lipzen A."/>
            <person name="Lundell T."/>
            <person name="Morin E."/>
            <person name="Murat C."/>
            <person name="Sun H."/>
            <person name="Tunlid A."/>
            <person name="Henrissat B."/>
            <person name="Grigoriev I.V."/>
            <person name="Hibbett D.S."/>
            <person name="Martin F."/>
            <person name="Nordberg H.P."/>
            <person name="Cantor M.N."/>
            <person name="Hua S.X."/>
        </authorList>
    </citation>
    <scope>NUCLEOTIDE SEQUENCE [LARGE SCALE GENOMIC DNA]</scope>
    <source>
        <strain evidence="1 2">MUT 4182</strain>
    </source>
</reference>
<reference evidence="2" key="2">
    <citation type="submission" date="2015-01" db="EMBL/GenBank/DDBJ databases">
        <title>Evolutionary Origins and Diversification of the Mycorrhizal Mutualists.</title>
        <authorList>
            <consortium name="DOE Joint Genome Institute"/>
            <consortium name="Mycorrhizal Genomics Consortium"/>
            <person name="Kohler A."/>
            <person name="Kuo A."/>
            <person name="Nagy L.G."/>
            <person name="Floudas D."/>
            <person name="Copeland A."/>
            <person name="Barry K.W."/>
            <person name="Cichocki N."/>
            <person name="Veneault-Fourrey C."/>
            <person name="LaButti K."/>
            <person name="Lindquist E.A."/>
            <person name="Lipzen A."/>
            <person name="Lundell T."/>
            <person name="Morin E."/>
            <person name="Murat C."/>
            <person name="Riley R."/>
            <person name="Ohm R."/>
            <person name="Sun H."/>
            <person name="Tunlid A."/>
            <person name="Henrissat B."/>
            <person name="Grigoriev I.V."/>
            <person name="Hibbett D.S."/>
            <person name="Martin F."/>
        </authorList>
    </citation>
    <scope>NUCLEOTIDE SEQUENCE [LARGE SCALE GENOMIC DNA]</scope>
    <source>
        <strain evidence="2">MUT 4182</strain>
    </source>
</reference>
<dbReference type="Proteomes" id="UP000054248">
    <property type="component" value="Unassembled WGS sequence"/>
</dbReference>
<evidence type="ECO:0000313" key="1">
    <source>
        <dbReference type="EMBL" id="KIO23334.1"/>
    </source>
</evidence>
<name>A0A0C3QED5_9AGAM</name>
<proteinExistence type="predicted"/>
<sequence length="69" mass="7287">MSEVSIPVIILPVQFAIASLSEPFFLLALVLPETAGRAHPLGASRLGPACANFAVSPPKARKRSIVQYA</sequence>
<organism evidence="1 2">
    <name type="scientific">Tulasnella calospora MUT 4182</name>
    <dbReference type="NCBI Taxonomy" id="1051891"/>
    <lineage>
        <taxon>Eukaryota</taxon>
        <taxon>Fungi</taxon>
        <taxon>Dikarya</taxon>
        <taxon>Basidiomycota</taxon>
        <taxon>Agaricomycotina</taxon>
        <taxon>Agaricomycetes</taxon>
        <taxon>Cantharellales</taxon>
        <taxon>Tulasnellaceae</taxon>
        <taxon>Tulasnella</taxon>
    </lineage>
</organism>
<keyword evidence="2" id="KW-1185">Reference proteome</keyword>
<accession>A0A0C3QED5</accession>